<name>A0A378W0E2_NEIGO</name>
<accession>A0A378W0E2</accession>
<dbReference type="SUPFAM" id="SSF51905">
    <property type="entry name" value="FAD/NAD(P)-binding domain"/>
    <property type="match status" value="1"/>
</dbReference>
<dbReference type="EC" id="1.8.1.9" evidence="1"/>
<evidence type="ECO:0000313" key="1">
    <source>
        <dbReference type="EMBL" id="SUA23954.1"/>
    </source>
</evidence>
<dbReference type="AlphaFoldDB" id="A0A378W0E2"/>
<sequence>MIDKLMKRVEEGKIILKLESNLQEVLGDDRGVNGALLKNNDGSDQQIAVSGIFIAIGHKPNTDISKGSWKWTKPAT</sequence>
<dbReference type="PRINTS" id="PR00469">
    <property type="entry name" value="PNDRDTASEII"/>
</dbReference>
<keyword evidence="1" id="KW-0560">Oxidoreductase</keyword>
<gene>
    <name evidence="1" type="primary">trxB_2</name>
    <name evidence="1" type="ORF">NCTC11421_01944</name>
</gene>
<reference evidence="1" key="1">
    <citation type="submission" date="2018-06" db="EMBL/GenBank/DDBJ databases">
        <authorList>
            <consortium name="Pathogen Informatics"/>
            <person name="Doyle S."/>
        </authorList>
    </citation>
    <scope>NUCLEOTIDE SEQUENCE [LARGE SCALE GENOMIC DNA]</scope>
    <source>
        <strain evidence="1">NCTC11421</strain>
    </source>
</reference>
<dbReference type="InterPro" id="IPR036188">
    <property type="entry name" value="FAD/NAD-bd_sf"/>
</dbReference>
<dbReference type="EMBL" id="UGRI01000001">
    <property type="protein sequence ID" value="SUA23954.1"/>
    <property type="molecule type" value="Genomic_DNA"/>
</dbReference>
<dbReference type="GO" id="GO:0004791">
    <property type="term" value="F:thioredoxin-disulfide reductase (NADPH) activity"/>
    <property type="evidence" value="ECO:0007669"/>
    <property type="project" value="UniProtKB-EC"/>
</dbReference>
<protein>
    <submittedName>
        <fullName evidence="1">Thioredoxin reductase</fullName>
        <ecNumber evidence="1">1.8.1.9</ecNumber>
    </submittedName>
</protein>
<dbReference type="Gene3D" id="3.50.50.60">
    <property type="entry name" value="FAD/NAD(P)-binding domain"/>
    <property type="match status" value="2"/>
</dbReference>
<proteinExistence type="predicted"/>
<organism evidence="1">
    <name type="scientific">Neisseria gonorrhoeae</name>
    <dbReference type="NCBI Taxonomy" id="485"/>
    <lineage>
        <taxon>Bacteria</taxon>
        <taxon>Pseudomonadati</taxon>
        <taxon>Pseudomonadota</taxon>
        <taxon>Betaproteobacteria</taxon>
        <taxon>Neisseriales</taxon>
        <taxon>Neisseriaceae</taxon>
        <taxon>Neisseria</taxon>
    </lineage>
</organism>